<dbReference type="RefSeq" id="WP_370890792.1">
    <property type="nucleotide sequence ID" value="NZ_JBGJLT010000003.1"/>
</dbReference>
<protein>
    <submittedName>
        <fullName evidence="3">NERD domain-containing protein</fullName>
    </submittedName>
</protein>
<accession>A0ABV4IAE5</accession>
<feature type="domain" description="NERD" evidence="2">
    <location>
        <begin position="35"/>
        <end position="153"/>
    </location>
</feature>
<dbReference type="Pfam" id="PF08378">
    <property type="entry name" value="NERD"/>
    <property type="match status" value="1"/>
</dbReference>
<comment type="caution">
    <text evidence="3">The sequence shown here is derived from an EMBL/GenBank/DDBJ whole genome shotgun (WGS) entry which is preliminary data.</text>
</comment>
<dbReference type="PROSITE" id="PS50965">
    <property type="entry name" value="NERD"/>
    <property type="match status" value="1"/>
</dbReference>
<name>A0ABV4IAE5_9BURK</name>
<keyword evidence="4" id="KW-1185">Reference proteome</keyword>
<dbReference type="InterPro" id="IPR011528">
    <property type="entry name" value="NERD"/>
</dbReference>
<gene>
    <name evidence="3" type="ORF">ACBP88_04935</name>
</gene>
<proteinExistence type="predicted"/>
<dbReference type="EMBL" id="JBGJLR010000003">
    <property type="protein sequence ID" value="MEZ2738815.1"/>
    <property type="molecule type" value="Genomic_DNA"/>
</dbReference>
<evidence type="ECO:0000256" key="1">
    <source>
        <dbReference type="SAM" id="MobiDB-lite"/>
    </source>
</evidence>
<organism evidence="3 4">
    <name type="scientific">Comamonas jiangduensis</name>
    <dbReference type="NCBI Taxonomy" id="1194168"/>
    <lineage>
        <taxon>Bacteria</taxon>
        <taxon>Pseudomonadati</taxon>
        <taxon>Pseudomonadota</taxon>
        <taxon>Betaproteobacteria</taxon>
        <taxon>Burkholderiales</taxon>
        <taxon>Comamonadaceae</taxon>
        <taxon>Comamonas</taxon>
    </lineage>
</organism>
<evidence type="ECO:0000313" key="3">
    <source>
        <dbReference type="EMBL" id="MEZ2738815.1"/>
    </source>
</evidence>
<sequence>MAAVLQQVQGGMWLVLGLALGAMLLSVLVRSAAFKGWWGEYKVRRWLAQDLDAQHYHCAHNITLRRQDGSTTQIDHVVISRYGVFVLETKHLRGWIFGGEKQRTWTQTIYRHRTSFPSPLHQNWGHIKALEELLQLPLQHLHSVVVFTGDCQFKTAMPAHVTQGRAVTALIRSYREEVLDTHAVAQLVSALSHQRLEPTRRTHKAHVAQLQQRHALPPPSTARSKVMPSQPRMTPKTPAVPRQPALAPAHLAAAPPQPALVPPTQAAPLLEPAPCPACGDSVVRRSLPDSAGMARYFLRCERFPHCRFLQPETVEQAPSP</sequence>
<evidence type="ECO:0000259" key="2">
    <source>
        <dbReference type="PROSITE" id="PS50965"/>
    </source>
</evidence>
<feature type="region of interest" description="Disordered" evidence="1">
    <location>
        <begin position="209"/>
        <end position="241"/>
    </location>
</feature>
<evidence type="ECO:0000313" key="4">
    <source>
        <dbReference type="Proteomes" id="UP001567350"/>
    </source>
</evidence>
<dbReference type="Proteomes" id="UP001567350">
    <property type="component" value="Unassembled WGS sequence"/>
</dbReference>
<reference evidence="3 4" key="1">
    <citation type="submission" date="2024-08" db="EMBL/GenBank/DDBJ databases">
        <authorList>
            <person name="Feng Z."/>
            <person name="Ronholm J."/>
        </authorList>
    </citation>
    <scope>NUCLEOTIDE SEQUENCE [LARGE SCALE GENOMIC DNA]</scope>
    <source>
        <strain evidence="3 4">4-AB0-8</strain>
    </source>
</reference>